<dbReference type="PANTHER" id="PTHR35530:SF2">
    <property type="entry name" value="BSL4019 PROTEIN"/>
    <property type="match status" value="1"/>
</dbReference>
<protein>
    <submittedName>
        <fullName evidence="4">4-oxalocrotonate tautomerase</fullName>
    </submittedName>
</protein>
<dbReference type="InterPro" id="IPR014347">
    <property type="entry name" value="Tautomerase/MIF_sf"/>
</dbReference>
<dbReference type="Proteomes" id="UP000263517">
    <property type="component" value="Unassembled WGS sequence"/>
</dbReference>
<evidence type="ECO:0000313" key="5">
    <source>
        <dbReference type="Proteomes" id="UP000263517"/>
    </source>
</evidence>
<dbReference type="RefSeq" id="WP_272969334.1">
    <property type="nucleotide sequence ID" value="NZ_DCBZ01000046.1"/>
</dbReference>
<proteinExistence type="inferred from homology"/>
<organism evidence="4 5">
    <name type="scientific">Alteromonas australica</name>
    <dbReference type="NCBI Taxonomy" id="589873"/>
    <lineage>
        <taxon>Bacteria</taxon>
        <taxon>Pseudomonadati</taxon>
        <taxon>Pseudomonadota</taxon>
        <taxon>Gammaproteobacteria</taxon>
        <taxon>Alteromonadales</taxon>
        <taxon>Alteromonadaceae</taxon>
        <taxon>Alteromonas/Salinimonas group</taxon>
        <taxon>Alteromonas</taxon>
    </lineage>
</organism>
<evidence type="ECO:0000256" key="1">
    <source>
        <dbReference type="ARBA" id="ARBA00006723"/>
    </source>
</evidence>
<dbReference type="EMBL" id="DNAN01000675">
    <property type="protein sequence ID" value="HAW77884.1"/>
    <property type="molecule type" value="Genomic_DNA"/>
</dbReference>
<dbReference type="GO" id="GO:0016853">
    <property type="term" value="F:isomerase activity"/>
    <property type="evidence" value="ECO:0007669"/>
    <property type="project" value="UniProtKB-KW"/>
</dbReference>
<comment type="caution">
    <text evidence="4">The sequence shown here is derived from an EMBL/GenBank/DDBJ whole genome shotgun (WGS) entry which is preliminary data.</text>
</comment>
<dbReference type="Pfam" id="PF01361">
    <property type="entry name" value="Tautomerase"/>
    <property type="match status" value="1"/>
</dbReference>
<evidence type="ECO:0000259" key="3">
    <source>
        <dbReference type="Pfam" id="PF01361"/>
    </source>
</evidence>
<feature type="domain" description="4-oxalocrotonate tautomerase-like" evidence="3">
    <location>
        <begin position="2"/>
        <end position="60"/>
    </location>
</feature>
<evidence type="ECO:0000256" key="2">
    <source>
        <dbReference type="ARBA" id="ARBA00023235"/>
    </source>
</evidence>
<sequence>MPLITVKVFEDELDQAQSKKLIEEITNTVTRLTSEKLRPATWVVIEEIKDGHWGVAGNALSLDDVQKMMAD</sequence>
<dbReference type="Gene3D" id="3.30.429.10">
    <property type="entry name" value="Macrophage Migration Inhibitory Factor"/>
    <property type="match status" value="1"/>
</dbReference>
<dbReference type="InterPro" id="IPR004370">
    <property type="entry name" value="4-OT-like_dom"/>
</dbReference>
<evidence type="ECO:0000313" key="4">
    <source>
        <dbReference type="EMBL" id="HAW77884.1"/>
    </source>
</evidence>
<gene>
    <name evidence="4" type="ORF">DCW74_19380</name>
</gene>
<keyword evidence="2" id="KW-0413">Isomerase</keyword>
<name>A0A350P9B7_9ALTE</name>
<accession>A0A350P9B7</accession>
<dbReference type="SUPFAM" id="SSF55331">
    <property type="entry name" value="Tautomerase/MIF"/>
    <property type="match status" value="1"/>
</dbReference>
<dbReference type="PANTHER" id="PTHR35530">
    <property type="entry name" value="TAUTOMERASE-RELATED"/>
    <property type="match status" value="1"/>
</dbReference>
<reference evidence="4 5" key="1">
    <citation type="journal article" date="2018" name="Nat. Biotechnol.">
        <title>A standardized bacterial taxonomy based on genome phylogeny substantially revises the tree of life.</title>
        <authorList>
            <person name="Parks D.H."/>
            <person name="Chuvochina M."/>
            <person name="Waite D.W."/>
            <person name="Rinke C."/>
            <person name="Skarshewski A."/>
            <person name="Chaumeil P.A."/>
            <person name="Hugenholtz P."/>
        </authorList>
    </citation>
    <scope>NUCLEOTIDE SEQUENCE [LARGE SCALE GENOMIC DNA]</scope>
    <source>
        <strain evidence="4">UBA11978</strain>
    </source>
</reference>
<dbReference type="AlphaFoldDB" id="A0A350P9B7"/>
<comment type="similarity">
    <text evidence="1">Belongs to the 4-oxalocrotonate tautomerase family.</text>
</comment>